<feature type="signal peptide" evidence="3">
    <location>
        <begin position="1"/>
        <end position="30"/>
    </location>
</feature>
<evidence type="ECO:0000313" key="4">
    <source>
        <dbReference type="EMBL" id="SCL27089.1"/>
    </source>
</evidence>
<gene>
    <name evidence="4" type="ORF">GA0074694_4706</name>
</gene>
<keyword evidence="2" id="KW-0472">Membrane</keyword>
<keyword evidence="5" id="KW-1185">Reference proteome</keyword>
<name>A0A1C6SC75_9ACTN</name>
<accession>A0A1C6SC75</accession>
<feature type="region of interest" description="Disordered" evidence="1">
    <location>
        <begin position="67"/>
        <end position="86"/>
    </location>
</feature>
<evidence type="ECO:0000256" key="3">
    <source>
        <dbReference type="SAM" id="SignalP"/>
    </source>
</evidence>
<evidence type="ECO:0000256" key="2">
    <source>
        <dbReference type="SAM" id="Phobius"/>
    </source>
</evidence>
<dbReference type="EMBL" id="FMHU01000002">
    <property type="protein sequence ID" value="SCL27089.1"/>
    <property type="molecule type" value="Genomic_DNA"/>
</dbReference>
<protein>
    <submittedName>
        <fullName evidence="4">Uncharacterized protein</fullName>
    </submittedName>
</protein>
<evidence type="ECO:0000256" key="1">
    <source>
        <dbReference type="SAM" id="MobiDB-lite"/>
    </source>
</evidence>
<feature type="transmembrane region" description="Helical" evidence="2">
    <location>
        <begin position="40"/>
        <end position="57"/>
    </location>
</feature>
<reference evidence="5" key="1">
    <citation type="submission" date="2016-06" db="EMBL/GenBank/DDBJ databases">
        <authorList>
            <person name="Varghese N."/>
        </authorList>
    </citation>
    <scope>NUCLEOTIDE SEQUENCE [LARGE SCALE GENOMIC DNA]</scope>
    <source>
        <strain evidence="5">DSM 46123</strain>
    </source>
</reference>
<dbReference type="RefSeq" id="WP_091461722.1">
    <property type="nucleotide sequence ID" value="NZ_FMHU01000002.1"/>
</dbReference>
<keyword evidence="2" id="KW-0812">Transmembrane</keyword>
<keyword evidence="2" id="KW-1133">Transmembrane helix</keyword>
<keyword evidence="3" id="KW-0732">Signal</keyword>
<dbReference type="Proteomes" id="UP000198906">
    <property type="component" value="Unassembled WGS sequence"/>
</dbReference>
<sequence length="86" mass="9336">MNAPEHTNTRRDARRLLLWLALIASAAANAVTSSMDIHPAFGIGIGLTTLACAVALIRDHYHRRGNAAHRHPAMSVTARDEPRSLS</sequence>
<feature type="chain" id="PRO_5039322100" evidence="3">
    <location>
        <begin position="31"/>
        <end position="86"/>
    </location>
</feature>
<dbReference type="AlphaFoldDB" id="A0A1C6SC75"/>
<evidence type="ECO:0000313" key="5">
    <source>
        <dbReference type="Proteomes" id="UP000198906"/>
    </source>
</evidence>
<dbReference type="STRING" id="47866.GA0074694_4706"/>
<organism evidence="4 5">
    <name type="scientific">Micromonospora inyonensis</name>
    <dbReference type="NCBI Taxonomy" id="47866"/>
    <lineage>
        <taxon>Bacteria</taxon>
        <taxon>Bacillati</taxon>
        <taxon>Actinomycetota</taxon>
        <taxon>Actinomycetes</taxon>
        <taxon>Micromonosporales</taxon>
        <taxon>Micromonosporaceae</taxon>
        <taxon>Micromonospora</taxon>
    </lineage>
</organism>
<proteinExistence type="predicted"/>